<feature type="region of interest" description="Disordered" evidence="1">
    <location>
        <begin position="201"/>
        <end position="237"/>
    </location>
</feature>
<feature type="compositionally biased region" description="Basic and acidic residues" evidence="1">
    <location>
        <begin position="276"/>
        <end position="295"/>
    </location>
</feature>
<keyword evidence="2" id="KW-0812">Transmembrane</keyword>
<gene>
    <name evidence="3" type="ORF">DFH07DRAFT_406957</name>
</gene>
<comment type="caution">
    <text evidence="3">The sequence shown here is derived from an EMBL/GenBank/DDBJ whole genome shotgun (WGS) entry which is preliminary data.</text>
</comment>
<proteinExistence type="predicted"/>
<evidence type="ECO:0000313" key="4">
    <source>
        <dbReference type="Proteomes" id="UP001215280"/>
    </source>
</evidence>
<feature type="compositionally biased region" description="Polar residues" evidence="1">
    <location>
        <begin position="57"/>
        <end position="74"/>
    </location>
</feature>
<keyword evidence="2" id="KW-0472">Membrane</keyword>
<reference evidence="3" key="1">
    <citation type="submission" date="2023-03" db="EMBL/GenBank/DDBJ databases">
        <title>Massive genome expansion in bonnet fungi (Mycena s.s.) driven by repeated elements and novel gene families across ecological guilds.</title>
        <authorList>
            <consortium name="Lawrence Berkeley National Laboratory"/>
            <person name="Harder C.B."/>
            <person name="Miyauchi S."/>
            <person name="Viragh M."/>
            <person name="Kuo A."/>
            <person name="Thoen E."/>
            <person name="Andreopoulos B."/>
            <person name="Lu D."/>
            <person name="Skrede I."/>
            <person name="Drula E."/>
            <person name="Henrissat B."/>
            <person name="Morin E."/>
            <person name="Kohler A."/>
            <person name="Barry K."/>
            <person name="LaButti K."/>
            <person name="Morin E."/>
            <person name="Salamov A."/>
            <person name="Lipzen A."/>
            <person name="Mereny Z."/>
            <person name="Hegedus B."/>
            <person name="Baldrian P."/>
            <person name="Stursova M."/>
            <person name="Weitz H."/>
            <person name="Taylor A."/>
            <person name="Grigoriev I.V."/>
            <person name="Nagy L.G."/>
            <person name="Martin F."/>
            <person name="Kauserud H."/>
        </authorList>
    </citation>
    <scope>NUCLEOTIDE SEQUENCE</scope>
    <source>
        <strain evidence="3">CBHHK188m</strain>
    </source>
</reference>
<keyword evidence="2" id="KW-1133">Transmembrane helix</keyword>
<feature type="region of interest" description="Disordered" evidence="1">
    <location>
        <begin position="57"/>
        <end position="91"/>
    </location>
</feature>
<dbReference type="EMBL" id="JARJLG010000043">
    <property type="protein sequence ID" value="KAJ7762305.1"/>
    <property type="molecule type" value="Genomic_DNA"/>
</dbReference>
<feature type="region of interest" description="Disordered" evidence="1">
    <location>
        <begin position="249"/>
        <end position="338"/>
    </location>
</feature>
<name>A0AAD7NIB2_9AGAR</name>
<evidence type="ECO:0000256" key="2">
    <source>
        <dbReference type="SAM" id="Phobius"/>
    </source>
</evidence>
<organism evidence="3 4">
    <name type="scientific">Mycena maculata</name>
    <dbReference type="NCBI Taxonomy" id="230809"/>
    <lineage>
        <taxon>Eukaryota</taxon>
        <taxon>Fungi</taxon>
        <taxon>Dikarya</taxon>
        <taxon>Basidiomycota</taxon>
        <taxon>Agaricomycotina</taxon>
        <taxon>Agaricomycetes</taxon>
        <taxon>Agaricomycetidae</taxon>
        <taxon>Agaricales</taxon>
        <taxon>Marasmiineae</taxon>
        <taxon>Mycenaceae</taxon>
        <taxon>Mycena</taxon>
    </lineage>
</organism>
<feature type="compositionally biased region" description="Polar residues" evidence="1">
    <location>
        <begin position="140"/>
        <end position="165"/>
    </location>
</feature>
<evidence type="ECO:0000313" key="3">
    <source>
        <dbReference type="EMBL" id="KAJ7762305.1"/>
    </source>
</evidence>
<dbReference type="AlphaFoldDB" id="A0AAD7NIB2"/>
<accession>A0AAD7NIB2</accession>
<sequence length="338" mass="36799">MSSRRQEYAILACLGGLLVASVGFSLSVLATLLALFVSTSRSGQPIIEIRDAAVKASTRSSPNNSLRGKATSRSASKRRQRPEKLLLDVKADPEEAQLSLSPVPLSPLPQSTTPTQAVHVHFLTPTQEVPSIAVTPPPTRSFSIQSESSHETNTSYEASETSVHSSEPADSRDARGRRRSRFSKIVHLFGDKRARVERRVSLSSLQSDDSGAAATPLKSPSSPPPTPGRSASEGRRSSLVMRVASCPALHHSHTRSSGSVDEAPLTNPHLCPISAKKAEKREKEKEKEKEKEATPRPRTRPYEAPYFIPPPDAADVEEPVPRRRTSRRRTTSDRASVV</sequence>
<feature type="transmembrane region" description="Helical" evidence="2">
    <location>
        <begin position="12"/>
        <end position="37"/>
    </location>
</feature>
<feature type="region of interest" description="Disordered" evidence="1">
    <location>
        <begin position="129"/>
        <end position="178"/>
    </location>
</feature>
<dbReference type="Proteomes" id="UP001215280">
    <property type="component" value="Unassembled WGS sequence"/>
</dbReference>
<feature type="compositionally biased region" description="Basic and acidic residues" evidence="1">
    <location>
        <begin position="82"/>
        <end position="91"/>
    </location>
</feature>
<protein>
    <submittedName>
        <fullName evidence="3">Uncharacterized protein</fullName>
    </submittedName>
</protein>
<evidence type="ECO:0000256" key="1">
    <source>
        <dbReference type="SAM" id="MobiDB-lite"/>
    </source>
</evidence>
<keyword evidence="4" id="KW-1185">Reference proteome</keyword>